<dbReference type="Pfam" id="PF02900">
    <property type="entry name" value="LigB"/>
    <property type="match status" value="1"/>
</dbReference>
<evidence type="ECO:0000256" key="2">
    <source>
        <dbReference type="ARBA" id="ARBA00001947"/>
    </source>
</evidence>
<evidence type="ECO:0000256" key="6">
    <source>
        <dbReference type="ARBA" id="ARBA00022723"/>
    </source>
</evidence>
<dbReference type="Gene3D" id="3.40.830.10">
    <property type="entry name" value="LigB-like"/>
    <property type="match status" value="1"/>
</dbReference>
<sequence length="263" mass="29211">MKMTETYFISHGSPEMPSSDFLEGWEEKLCLKRPKSILVIGAHWVTDEPTVNSLLDSSLDITIDPSTNTKQVKYPAKGAPELAKRVQELLTKSGLVKQVNVDEKRGLDQSAWDPLFFMYPMANVPVCQLSVQAHLDGAYHYNIGRALSPLLEEGVLIIGSGSATHNMDALTTTTSGHGQLHSWAKDFDTWLEEALTSGRFEDVNNYEKKAPNAKMAHPTPEHFYPLHVAIGAAGEHAKAELFHRNWSKGIFSNASYKFTIPTN</sequence>
<dbReference type="EMBL" id="MN136219">
    <property type="protein sequence ID" value="QED21470.1"/>
    <property type="molecule type" value="mRNA"/>
</dbReference>
<keyword evidence="9" id="KW-0560">Oxidoreductase</keyword>
<keyword evidence="8" id="KW-0223">Dioxygenase</keyword>
<evidence type="ECO:0000256" key="8">
    <source>
        <dbReference type="ARBA" id="ARBA00022964"/>
    </source>
</evidence>
<comment type="similarity">
    <text evidence="4">Belongs to the DODA-type extradiol aromatic ring-opening dioxygenase family.</text>
</comment>
<evidence type="ECO:0000256" key="7">
    <source>
        <dbReference type="ARBA" id="ARBA00022833"/>
    </source>
</evidence>
<organism evidence="11">
    <name type="scientific">Stegnosperma halimifolium</name>
    <dbReference type="NCBI Taxonomy" id="3535"/>
    <lineage>
        <taxon>Eukaryota</taxon>
        <taxon>Viridiplantae</taxon>
        <taxon>Streptophyta</taxon>
        <taxon>Embryophyta</taxon>
        <taxon>Tracheophyta</taxon>
        <taxon>Spermatophyta</taxon>
        <taxon>Magnoliopsida</taxon>
        <taxon>eudicotyledons</taxon>
        <taxon>Gunneridae</taxon>
        <taxon>Pentapetalae</taxon>
        <taxon>Caryophyllales</taxon>
        <taxon>Stegnospermataceae</taxon>
        <taxon>Stegnosperma</taxon>
    </lineage>
</organism>
<reference evidence="11" key="1">
    <citation type="journal article" date="2019" name="New Phytol.">
        <title>Evolution of L-DOPA 4,5-dioxygenase activity allows for recurrent specialisation to betalain pigmentation in Caryophyllales.</title>
        <authorList>
            <person name="Sheehan H."/>
            <person name="Feng T."/>
            <person name="Walker-Hale N."/>
            <person name="Lopez-Nieves S."/>
            <person name="Pucker B."/>
            <person name="Guo R."/>
            <person name="Yim W.C."/>
            <person name="Badgami R."/>
            <person name="Timoneda A."/>
            <person name="Zhao L."/>
            <person name="Tiley H."/>
            <person name="Copetti D."/>
            <person name="Sanderson M.J."/>
            <person name="Cushman J.C."/>
            <person name="Moore M.J."/>
            <person name="Smith S.A."/>
            <person name="Brockington S.F."/>
        </authorList>
    </citation>
    <scope>NUCLEOTIDE SEQUENCE</scope>
</reference>
<accession>A0A5B8X9M7</accession>
<evidence type="ECO:0000256" key="9">
    <source>
        <dbReference type="ARBA" id="ARBA00023002"/>
    </source>
</evidence>
<dbReference type="CDD" id="cd07363">
    <property type="entry name" value="45_DOPA_Dioxygenase"/>
    <property type="match status" value="1"/>
</dbReference>
<evidence type="ECO:0000256" key="1">
    <source>
        <dbReference type="ARBA" id="ARBA00000466"/>
    </source>
</evidence>
<evidence type="ECO:0000259" key="10">
    <source>
        <dbReference type="Pfam" id="PF02900"/>
    </source>
</evidence>
<dbReference type="UniPathway" id="UPA00278"/>
<protein>
    <recommendedName>
        <fullName evidence="5">stizolobate synthase</fullName>
        <ecNumber evidence="5">1.13.11.29</ecNumber>
    </recommendedName>
</protein>
<dbReference type="PANTHER" id="PTHR30096">
    <property type="entry name" value="4,5-DOPA DIOXYGENASE EXTRADIOL-LIKE PROTEIN"/>
    <property type="match status" value="1"/>
</dbReference>
<evidence type="ECO:0000256" key="5">
    <source>
        <dbReference type="ARBA" id="ARBA00013224"/>
    </source>
</evidence>
<name>A0A5B8X9M7_STEHA</name>
<dbReference type="InterPro" id="IPR014436">
    <property type="entry name" value="Extradiol_dOase_DODA"/>
</dbReference>
<dbReference type="GO" id="GO:0050297">
    <property type="term" value="F:stizolobate synthase activity"/>
    <property type="evidence" value="ECO:0007669"/>
    <property type="project" value="UniProtKB-EC"/>
</dbReference>
<evidence type="ECO:0000313" key="11">
    <source>
        <dbReference type="EMBL" id="QED21470.1"/>
    </source>
</evidence>
<dbReference type="PANTHER" id="PTHR30096:SF0">
    <property type="entry name" value="4,5-DOPA DIOXYGENASE EXTRADIOL-LIKE PROTEIN"/>
    <property type="match status" value="1"/>
</dbReference>
<comment type="cofactor">
    <cofactor evidence="2">
        <name>Zn(2+)</name>
        <dbReference type="ChEBI" id="CHEBI:29105"/>
    </cofactor>
</comment>
<dbReference type="AlphaFoldDB" id="A0A5B8X9M7"/>
<dbReference type="SUPFAM" id="SSF53213">
    <property type="entry name" value="LigB-like"/>
    <property type="match status" value="1"/>
</dbReference>
<comment type="pathway">
    <text evidence="3">Pigment biosynthesis; betalain biosynthesis.</text>
</comment>
<keyword evidence="7" id="KW-0862">Zinc</keyword>
<dbReference type="InterPro" id="IPR004183">
    <property type="entry name" value="Xdiol_dOase_suB"/>
</dbReference>
<proteinExistence type="evidence at transcript level"/>
<comment type="catalytic activity">
    <reaction evidence="1">
        <text>L-dopa + O2 = 4-(L-alanin-3-yl)-2-hydroxy-cis,cis-muconate 6-semialdehyde + H(+)</text>
        <dbReference type="Rhea" id="RHEA:21220"/>
        <dbReference type="ChEBI" id="CHEBI:15378"/>
        <dbReference type="ChEBI" id="CHEBI:15379"/>
        <dbReference type="ChEBI" id="CHEBI:57504"/>
        <dbReference type="ChEBI" id="CHEBI:57639"/>
        <dbReference type="EC" id="1.13.11.29"/>
    </reaction>
</comment>
<evidence type="ECO:0000256" key="4">
    <source>
        <dbReference type="ARBA" id="ARBA00007581"/>
    </source>
</evidence>
<feature type="domain" description="Extradiol ring-cleavage dioxygenase class III enzyme subunit B" evidence="10">
    <location>
        <begin position="17"/>
        <end position="258"/>
    </location>
</feature>
<evidence type="ECO:0000256" key="3">
    <source>
        <dbReference type="ARBA" id="ARBA00005034"/>
    </source>
</evidence>
<keyword evidence="6" id="KW-0479">Metal-binding</keyword>
<dbReference type="EC" id="1.13.11.29" evidence="5"/>
<dbReference type="GO" id="GO:0008198">
    <property type="term" value="F:ferrous iron binding"/>
    <property type="evidence" value="ECO:0007669"/>
    <property type="project" value="InterPro"/>
</dbReference>
<dbReference type="GO" id="GO:0008270">
    <property type="term" value="F:zinc ion binding"/>
    <property type="evidence" value="ECO:0007669"/>
    <property type="project" value="InterPro"/>
</dbReference>
<dbReference type="PIRSF" id="PIRSF006157">
    <property type="entry name" value="Doxgns_DODA"/>
    <property type="match status" value="1"/>
</dbReference>